<protein>
    <recommendedName>
        <fullName evidence="1">DUF4168 domain-containing protein</fullName>
    </recommendedName>
</protein>
<dbReference type="EMBL" id="UOFX01000034">
    <property type="protein sequence ID" value="VAX08062.1"/>
    <property type="molecule type" value="Genomic_DNA"/>
</dbReference>
<sequence length="120" mass="12724">MKPSTKRFTGTLILAAVFNLFTAGLVSAGSEISADKLDAYVNASIAMDLVIQEWGPKIEAATSEEEGHALKVKANTALALAIEGGGGITVDEYTQMMDASRSDPSLKRKLDKAIEDKLGH</sequence>
<reference evidence="2" key="1">
    <citation type="submission" date="2018-06" db="EMBL/GenBank/DDBJ databases">
        <authorList>
            <person name="Zhirakovskaya E."/>
        </authorList>
    </citation>
    <scope>NUCLEOTIDE SEQUENCE</scope>
</reference>
<gene>
    <name evidence="2" type="ORF">MNBD_GAMMA26-1709</name>
</gene>
<dbReference type="InterPro" id="IPR025433">
    <property type="entry name" value="DUF4168"/>
</dbReference>
<accession>A0A3B1AWE1</accession>
<proteinExistence type="predicted"/>
<evidence type="ECO:0000313" key="2">
    <source>
        <dbReference type="EMBL" id="VAX08062.1"/>
    </source>
</evidence>
<dbReference type="Pfam" id="PF13767">
    <property type="entry name" value="DUF4168"/>
    <property type="match status" value="1"/>
</dbReference>
<feature type="domain" description="DUF4168" evidence="1">
    <location>
        <begin position="33"/>
        <end position="109"/>
    </location>
</feature>
<organism evidence="2">
    <name type="scientific">hydrothermal vent metagenome</name>
    <dbReference type="NCBI Taxonomy" id="652676"/>
    <lineage>
        <taxon>unclassified sequences</taxon>
        <taxon>metagenomes</taxon>
        <taxon>ecological metagenomes</taxon>
    </lineage>
</organism>
<dbReference type="AlphaFoldDB" id="A0A3B1AWE1"/>
<name>A0A3B1AWE1_9ZZZZ</name>
<evidence type="ECO:0000259" key="1">
    <source>
        <dbReference type="Pfam" id="PF13767"/>
    </source>
</evidence>